<dbReference type="RefSeq" id="WP_018021012.1">
    <property type="nucleotide sequence ID" value="NZ_AQUX01000001.1"/>
</dbReference>
<dbReference type="InterPro" id="IPR051319">
    <property type="entry name" value="Oligoribo/pAp-PDE_c-di-AMP_PDE"/>
</dbReference>
<dbReference type="InterPro" id="IPR001667">
    <property type="entry name" value="DDH_dom"/>
</dbReference>
<dbReference type="InterPro" id="IPR003156">
    <property type="entry name" value="DHHA1_dom"/>
</dbReference>
<keyword evidence="4" id="KW-1185">Reference proteome</keyword>
<gene>
    <name evidence="3" type="ORF">CDOO_08705</name>
</gene>
<reference evidence="3 4" key="1">
    <citation type="submission" date="2013-09" db="EMBL/GenBank/DDBJ databases">
        <title>Complete genome sequence of Corynebacterium doosanense CAU 212(T) (=DSM 45436(T)), isolated from activated sludge.</title>
        <authorList>
            <person name="Schaffert L."/>
            <person name="Albersmeier A."/>
            <person name="Kalinowski J."/>
            <person name="Ruckert C."/>
        </authorList>
    </citation>
    <scope>NUCLEOTIDE SEQUENCE [LARGE SCALE GENOMIC DNA]</scope>
    <source>
        <strain evidence="3 4">CAU 212</strain>
    </source>
</reference>
<sequence length="317" mass="33696">MIGSYERAVEVLREAQTVAVTGHLRPDADAVGSVMALTLALRKLGKTVTAHVGQPGDFSANLRTIPGAEEVLPSTSLPAEADLIVAVDCGSLDRTGSLMEEFTSRRSLVIDHHESNPGFGTDNLVEVAESTTVILRRIIEMLGVELDRDIAHALYAGLMTDTGSFRWGGARMHTLAAELMDYGLDTRQIAVDLLDLTTSSSLQMFGRVLSGLQVREVGEHTAAILIADIEAIGGQPNSAVESLVDFVRALEGTDIGVVFKEQSRAVWAVSLRSSTIDVSQLALRFGGGGHIPAAGYMTAGPREAIVTEFLSALSQTP</sequence>
<name>A0A097IGV7_9CORY</name>
<protein>
    <submittedName>
        <fullName evidence="3">Exopolyphosphatase</fullName>
    </submittedName>
</protein>
<dbReference type="GO" id="GO:0003676">
    <property type="term" value="F:nucleic acid binding"/>
    <property type="evidence" value="ECO:0007669"/>
    <property type="project" value="InterPro"/>
</dbReference>
<dbReference type="OrthoDB" id="9803668at2"/>
<dbReference type="PANTHER" id="PTHR47618:SF1">
    <property type="entry name" value="BIFUNCTIONAL OLIGORIBONUCLEASE AND PAP PHOSPHATASE NRNA"/>
    <property type="match status" value="1"/>
</dbReference>
<dbReference type="EMBL" id="CP006764">
    <property type="protein sequence ID" value="AIT61332.1"/>
    <property type="molecule type" value="Genomic_DNA"/>
</dbReference>
<evidence type="ECO:0000313" key="3">
    <source>
        <dbReference type="EMBL" id="AIT61332.1"/>
    </source>
</evidence>
<dbReference type="STRING" id="558173.CDOO_08705"/>
<dbReference type="KEGG" id="cdo:CDOO_08705"/>
<evidence type="ECO:0000259" key="1">
    <source>
        <dbReference type="Pfam" id="PF01368"/>
    </source>
</evidence>
<dbReference type="Gene3D" id="3.90.1640.10">
    <property type="entry name" value="inorganic pyrophosphatase (n-terminal core)"/>
    <property type="match status" value="1"/>
</dbReference>
<evidence type="ECO:0000259" key="2">
    <source>
        <dbReference type="Pfam" id="PF02272"/>
    </source>
</evidence>
<dbReference type="Proteomes" id="UP000029914">
    <property type="component" value="Chromosome"/>
</dbReference>
<feature type="domain" description="DHHA1" evidence="2">
    <location>
        <begin position="237"/>
        <end position="314"/>
    </location>
</feature>
<feature type="domain" description="DDH" evidence="1">
    <location>
        <begin position="18"/>
        <end position="157"/>
    </location>
</feature>
<dbReference type="Pfam" id="PF02272">
    <property type="entry name" value="DHHA1"/>
    <property type="match status" value="1"/>
</dbReference>
<dbReference type="eggNOG" id="COG0618">
    <property type="taxonomic scope" value="Bacteria"/>
</dbReference>
<dbReference type="SUPFAM" id="SSF64182">
    <property type="entry name" value="DHH phosphoesterases"/>
    <property type="match status" value="1"/>
</dbReference>
<dbReference type="AlphaFoldDB" id="A0A097IGV7"/>
<dbReference type="Gene3D" id="3.10.310.30">
    <property type="match status" value="1"/>
</dbReference>
<accession>A0A097IGV7</accession>
<dbReference type="Pfam" id="PF01368">
    <property type="entry name" value="DHH"/>
    <property type="match status" value="1"/>
</dbReference>
<dbReference type="PANTHER" id="PTHR47618">
    <property type="entry name" value="BIFUNCTIONAL OLIGORIBONUCLEASE AND PAP PHOSPHATASE NRNA"/>
    <property type="match status" value="1"/>
</dbReference>
<dbReference type="HOGENOM" id="CLU_039720_0_0_11"/>
<evidence type="ECO:0000313" key="4">
    <source>
        <dbReference type="Proteomes" id="UP000029914"/>
    </source>
</evidence>
<dbReference type="InterPro" id="IPR038763">
    <property type="entry name" value="DHH_sf"/>
</dbReference>
<proteinExistence type="predicted"/>
<organism evidence="3 4">
    <name type="scientific">Corynebacterium doosanense CAU 212 = DSM 45436</name>
    <dbReference type="NCBI Taxonomy" id="558173"/>
    <lineage>
        <taxon>Bacteria</taxon>
        <taxon>Bacillati</taxon>
        <taxon>Actinomycetota</taxon>
        <taxon>Actinomycetes</taxon>
        <taxon>Mycobacteriales</taxon>
        <taxon>Corynebacteriaceae</taxon>
        <taxon>Corynebacterium</taxon>
    </lineage>
</organism>